<evidence type="ECO:0000259" key="2">
    <source>
        <dbReference type="Pfam" id="PF21360"/>
    </source>
</evidence>
<accession>A0A1H6TGX4</accession>
<dbReference type="GO" id="GO:0046872">
    <property type="term" value="F:metal ion binding"/>
    <property type="evidence" value="ECO:0007669"/>
    <property type="project" value="InterPro"/>
</dbReference>
<dbReference type="Gene3D" id="3.30.470.20">
    <property type="entry name" value="ATP-grasp fold, B domain"/>
    <property type="match status" value="1"/>
</dbReference>
<feature type="domain" description="PylC N-terminal" evidence="2">
    <location>
        <begin position="30"/>
        <end position="98"/>
    </location>
</feature>
<name>A0A1H6TGX4_9FLAO</name>
<sequence length="325" mass="36952">MDTKTVLVTGIGGNVGQGILRNIDSLNLPINIIGCDIASFTPGNHLCHKTYKVPYSYDENYISEINKIIEAEKIDLIIPSTDYEVYYLALNKSELKTKIITCDKEVTKLFLDKYLTYNYFSENNIPFSKSWLPKDYDFSCESIIAKPREGRGSRGIVKNPKDLSVFGDDYMIQPLHEGIEITTAVYVNKHGKLHGIFSMERKLENGTTSQTIVNDTYDEKFKEIIQKIIDLGGIRGSINLQSIVDEEGNIYPFEVNCRISGTNSIRHQFGFQDVKYTIQEYLLDQEADQIKPIKGIATRILLDVIYPEATNFDDLNNKSAKHSIY</sequence>
<dbReference type="AlphaFoldDB" id="A0A1H6TGX4"/>
<dbReference type="InterPro" id="IPR003806">
    <property type="entry name" value="ATP-grasp_PylC-type"/>
</dbReference>
<dbReference type="EMBL" id="FNYA01000003">
    <property type="protein sequence ID" value="SEI79288.1"/>
    <property type="molecule type" value="Genomic_DNA"/>
</dbReference>
<dbReference type="Pfam" id="PF21360">
    <property type="entry name" value="PylC-like_N"/>
    <property type="match status" value="1"/>
</dbReference>
<dbReference type="SUPFAM" id="SSF56059">
    <property type="entry name" value="Glutathione synthetase ATP-binding domain-like"/>
    <property type="match status" value="1"/>
</dbReference>
<dbReference type="Proteomes" id="UP000199702">
    <property type="component" value="Unassembled WGS sequence"/>
</dbReference>
<dbReference type="Pfam" id="PF02655">
    <property type="entry name" value="ATP-grasp_3"/>
    <property type="match status" value="1"/>
</dbReference>
<keyword evidence="4" id="KW-1185">Reference proteome</keyword>
<dbReference type="OrthoDB" id="650389at2"/>
<protein>
    <submittedName>
        <fullName evidence="3">Carbamoyl-phosphate synthase large subunit</fullName>
    </submittedName>
</protein>
<dbReference type="STRING" id="402734.SAMN05660918_1644"/>
<dbReference type="RefSeq" id="WP_091311239.1">
    <property type="nucleotide sequence ID" value="NZ_CBCSJU010000008.1"/>
</dbReference>
<dbReference type="GO" id="GO:0005524">
    <property type="term" value="F:ATP binding"/>
    <property type="evidence" value="ECO:0007669"/>
    <property type="project" value="InterPro"/>
</dbReference>
<reference evidence="4" key="1">
    <citation type="submission" date="2016-10" db="EMBL/GenBank/DDBJ databases">
        <authorList>
            <person name="Varghese N."/>
            <person name="Submissions S."/>
        </authorList>
    </citation>
    <scope>NUCLEOTIDE SEQUENCE [LARGE SCALE GENOMIC DNA]</scope>
    <source>
        <strain evidence="4">DSM 17934</strain>
    </source>
</reference>
<proteinExistence type="predicted"/>
<gene>
    <name evidence="3" type="ORF">SAMN05660918_1644</name>
</gene>
<dbReference type="InterPro" id="IPR048764">
    <property type="entry name" value="PylC_N"/>
</dbReference>
<evidence type="ECO:0000259" key="1">
    <source>
        <dbReference type="Pfam" id="PF02655"/>
    </source>
</evidence>
<dbReference type="Gene3D" id="3.40.50.20">
    <property type="match status" value="1"/>
</dbReference>
<feature type="domain" description="ATP-grasp fold PylC-type" evidence="1">
    <location>
        <begin position="112"/>
        <end position="262"/>
    </location>
</feature>
<evidence type="ECO:0000313" key="3">
    <source>
        <dbReference type="EMBL" id="SEI79288.1"/>
    </source>
</evidence>
<evidence type="ECO:0000313" key="4">
    <source>
        <dbReference type="Proteomes" id="UP000199702"/>
    </source>
</evidence>
<organism evidence="3 4">
    <name type="scientific">Flavobacterium terrigena</name>
    <dbReference type="NCBI Taxonomy" id="402734"/>
    <lineage>
        <taxon>Bacteria</taxon>
        <taxon>Pseudomonadati</taxon>
        <taxon>Bacteroidota</taxon>
        <taxon>Flavobacteriia</taxon>
        <taxon>Flavobacteriales</taxon>
        <taxon>Flavobacteriaceae</taxon>
        <taxon>Flavobacterium</taxon>
    </lineage>
</organism>